<dbReference type="InterPro" id="IPR029439">
    <property type="entry name" value="Wzt_C"/>
</dbReference>
<dbReference type="AlphaFoldDB" id="A0A346ACC0"/>
<feature type="domain" description="ABC transporter" evidence="5">
    <location>
        <begin position="10"/>
        <end position="230"/>
    </location>
</feature>
<dbReference type="CDD" id="cd10147">
    <property type="entry name" value="Wzt_C-like"/>
    <property type="match status" value="1"/>
</dbReference>
<dbReference type="PROSITE" id="PS00211">
    <property type="entry name" value="ABC_TRANSPORTER_1"/>
    <property type="match status" value="1"/>
</dbReference>
<reference evidence="6" key="1">
    <citation type="submission" date="2018-06" db="EMBL/GenBank/DDBJ databases">
        <title>Genetic diversity of the Aeromonas Hydrophila O antigens and development of a suspension array for serotype detection.</title>
        <authorList>
            <person name="Cao H."/>
            <person name="Liu B."/>
        </authorList>
    </citation>
    <scope>NUCLEOTIDE SEQUENCE</scope>
    <source>
        <strain evidence="6">G5374</strain>
    </source>
</reference>
<proteinExistence type="inferred from homology"/>
<dbReference type="SMART" id="SM00382">
    <property type="entry name" value="AAA"/>
    <property type="match status" value="1"/>
</dbReference>
<dbReference type="InterPro" id="IPR027417">
    <property type="entry name" value="P-loop_NTPase"/>
</dbReference>
<comment type="similarity">
    <text evidence="1">Belongs to the ABC transporter superfamily.</text>
</comment>
<keyword evidence="4 6" id="KW-0067">ATP-binding</keyword>
<dbReference type="PANTHER" id="PTHR46743">
    <property type="entry name" value="TEICHOIC ACIDS EXPORT ATP-BINDING PROTEIN TAGH"/>
    <property type="match status" value="1"/>
</dbReference>
<organism evidence="6">
    <name type="scientific">Aeromonas hydrophila</name>
    <dbReference type="NCBI Taxonomy" id="644"/>
    <lineage>
        <taxon>Bacteria</taxon>
        <taxon>Pseudomonadati</taxon>
        <taxon>Pseudomonadota</taxon>
        <taxon>Gammaproteobacteria</taxon>
        <taxon>Aeromonadales</taxon>
        <taxon>Aeromonadaceae</taxon>
        <taxon>Aeromonas</taxon>
    </lineage>
</organism>
<evidence type="ECO:0000256" key="2">
    <source>
        <dbReference type="ARBA" id="ARBA00022448"/>
    </source>
</evidence>
<dbReference type="InterPro" id="IPR003593">
    <property type="entry name" value="AAA+_ATPase"/>
</dbReference>
<dbReference type="InterPro" id="IPR015860">
    <property type="entry name" value="ABC_transpr_TagH-like"/>
</dbReference>
<dbReference type="GO" id="GO:0016020">
    <property type="term" value="C:membrane"/>
    <property type="evidence" value="ECO:0007669"/>
    <property type="project" value="InterPro"/>
</dbReference>
<evidence type="ECO:0000313" key="6">
    <source>
        <dbReference type="EMBL" id="AXL04882.1"/>
    </source>
</evidence>
<dbReference type="Pfam" id="PF14524">
    <property type="entry name" value="Wzt_C"/>
    <property type="match status" value="1"/>
</dbReference>
<dbReference type="GO" id="GO:0005524">
    <property type="term" value="F:ATP binding"/>
    <property type="evidence" value="ECO:0007669"/>
    <property type="project" value="UniProtKB-KW"/>
</dbReference>
<keyword evidence="2" id="KW-0813">Transport</keyword>
<dbReference type="GO" id="GO:0140359">
    <property type="term" value="F:ABC-type transporter activity"/>
    <property type="evidence" value="ECO:0007669"/>
    <property type="project" value="InterPro"/>
</dbReference>
<dbReference type="GO" id="GO:0016887">
    <property type="term" value="F:ATP hydrolysis activity"/>
    <property type="evidence" value="ECO:0007669"/>
    <property type="project" value="InterPro"/>
</dbReference>
<keyword evidence="3" id="KW-0547">Nucleotide-binding</keyword>
<dbReference type="SUPFAM" id="SSF52540">
    <property type="entry name" value="P-loop containing nucleoside triphosphate hydrolases"/>
    <property type="match status" value="1"/>
</dbReference>
<evidence type="ECO:0000256" key="3">
    <source>
        <dbReference type="ARBA" id="ARBA00022741"/>
    </source>
</evidence>
<dbReference type="InterPro" id="IPR050683">
    <property type="entry name" value="Bact_Polysacc_Export_ATP-bd"/>
</dbReference>
<dbReference type="PANTHER" id="PTHR46743:SF2">
    <property type="entry name" value="TEICHOIC ACIDS EXPORT ATP-BINDING PROTEIN TAGH"/>
    <property type="match status" value="1"/>
</dbReference>
<dbReference type="EMBL" id="MH449676">
    <property type="protein sequence ID" value="AXL04882.1"/>
    <property type="molecule type" value="Genomic_DNA"/>
</dbReference>
<dbReference type="Pfam" id="PF00005">
    <property type="entry name" value="ABC_tran"/>
    <property type="match status" value="1"/>
</dbReference>
<dbReference type="InterPro" id="IPR003439">
    <property type="entry name" value="ABC_transporter-like_ATP-bd"/>
</dbReference>
<dbReference type="CDD" id="cd03220">
    <property type="entry name" value="ABC_KpsT_Wzt"/>
    <property type="match status" value="1"/>
</dbReference>
<evidence type="ECO:0000256" key="4">
    <source>
        <dbReference type="ARBA" id="ARBA00022840"/>
    </source>
</evidence>
<name>A0A346ACC0_AERHY</name>
<gene>
    <name evidence="6" type="primary">wzt</name>
</gene>
<sequence length="416" mass="45653">MFSSPFERLLSLFSIKKEKHKEFLALKNVTFEVNKGETVGILGRNGSGKSTLLQIIAGTLNPTDGDVNVNGRLAALLELGSGFNPEFTGRENVYLNGSILGFTHEQMKGKFSEIESFADIGDHIDQPVKTYSSGMAVRLAFAVQACIKPDVLIVDEALAVGDEKFQRKCFEYIESLRENGCSILLVTHSTSTVEKFCQRAVLLNKGNVEGIGSAKEIVDQYHALLYSDEKTYARYLNSILPNEISSPNVVNVLEETQTVINDDISDHANESLSNDALITKWGCYDANSNPCEVYRVGEVVSVEFEISSLGNINELQAGILIRTIEGVSVFGTSTLYHNMNIHNLRAGEKAIAKFALNLNLCEGTYFVTLAIAESISHADMRYLDKKTDVLIMKVFHGKTTMSGIAALPVKVSLKTS</sequence>
<dbReference type="Gene3D" id="2.70.50.60">
    <property type="entry name" value="abc- transporter (atp binding component) like domain"/>
    <property type="match status" value="1"/>
</dbReference>
<dbReference type="InterPro" id="IPR017871">
    <property type="entry name" value="ABC_transporter-like_CS"/>
</dbReference>
<dbReference type="Gene3D" id="3.40.50.300">
    <property type="entry name" value="P-loop containing nucleotide triphosphate hydrolases"/>
    <property type="match status" value="1"/>
</dbReference>
<evidence type="ECO:0000256" key="1">
    <source>
        <dbReference type="ARBA" id="ARBA00005417"/>
    </source>
</evidence>
<accession>A0A346ACC0</accession>
<dbReference type="PROSITE" id="PS50893">
    <property type="entry name" value="ABC_TRANSPORTER_2"/>
    <property type="match status" value="1"/>
</dbReference>
<protein>
    <submittedName>
        <fullName evidence="6">ABC transporter ATP-binding protein</fullName>
    </submittedName>
</protein>
<evidence type="ECO:0000259" key="5">
    <source>
        <dbReference type="PROSITE" id="PS50893"/>
    </source>
</evidence>